<evidence type="ECO:0000256" key="1">
    <source>
        <dbReference type="SAM" id="Coils"/>
    </source>
</evidence>
<feature type="compositionally biased region" description="Polar residues" evidence="2">
    <location>
        <begin position="119"/>
        <end position="141"/>
    </location>
</feature>
<feature type="domain" description="LysM" evidence="3">
    <location>
        <begin position="159"/>
        <end position="209"/>
    </location>
</feature>
<dbReference type="InterPro" id="IPR036779">
    <property type="entry name" value="LysM_dom_sf"/>
</dbReference>
<feature type="compositionally biased region" description="Acidic residues" evidence="2">
    <location>
        <begin position="99"/>
        <end position="108"/>
    </location>
</feature>
<organism evidence="4 5">
    <name type="scientific">Lentinula lateritia</name>
    <dbReference type="NCBI Taxonomy" id="40482"/>
    <lineage>
        <taxon>Eukaryota</taxon>
        <taxon>Fungi</taxon>
        <taxon>Dikarya</taxon>
        <taxon>Basidiomycota</taxon>
        <taxon>Agaricomycotina</taxon>
        <taxon>Agaricomycetes</taxon>
        <taxon>Agaricomycetidae</taxon>
        <taxon>Agaricales</taxon>
        <taxon>Marasmiineae</taxon>
        <taxon>Omphalotaceae</taxon>
        <taxon>Lentinula</taxon>
    </lineage>
</organism>
<dbReference type="Gene3D" id="3.10.350.10">
    <property type="entry name" value="LysM domain"/>
    <property type="match status" value="1"/>
</dbReference>
<dbReference type="PROSITE" id="PS51782">
    <property type="entry name" value="LYSM"/>
    <property type="match status" value="1"/>
</dbReference>
<evidence type="ECO:0000313" key="5">
    <source>
        <dbReference type="Proteomes" id="UP001150238"/>
    </source>
</evidence>
<dbReference type="SUPFAM" id="SSF54106">
    <property type="entry name" value="LysM domain"/>
    <property type="match status" value="1"/>
</dbReference>
<dbReference type="InterPro" id="IPR018392">
    <property type="entry name" value="LysM"/>
</dbReference>
<dbReference type="Proteomes" id="UP001150238">
    <property type="component" value="Unassembled WGS sequence"/>
</dbReference>
<dbReference type="EMBL" id="JANVFS010000002">
    <property type="protein sequence ID" value="KAJ4495157.1"/>
    <property type="molecule type" value="Genomic_DNA"/>
</dbReference>
<name>A0A9W9B0X0_9AGAR</name>
<comment type="caution">
    <text evidence="4">The sequence shown here is derived from an EMBL/GenBank/DDBJ whole genome shotgun (WGS) entry which is preliminary data.</text>
</comment>
<feature type="coiled-coil region" evidence="1">
    <location>
        <begin position="228"/>
        <end position="255"/>
    </location>
</feature>
<dbReference type="CDD" id="cd00118">
    <property type="entry name" value="LysM"/>
    <property type="match status" value="1"/>
</dbReference>
<evidence type="ECO:0000259" key="3">
    <source>
        <dbReference type="PROSITE" id="PS51782"/>
    </source>
</evidence>
<dbReference type="Pfam" id="PF01476">
    <property type="entry name" value="LysM"/>
    <property type="match status" value="1"/>
</dbReference>
<evidence type="ECO:0000313" key="4">
    <source>
        <dbReference type="EMBL" id="KAJ4495157.1"/>
    </source>
</evidence>
<gene>
    <name evidence="4" type="ORF">C8J55DRAFT_415127</name>
</gene>
<reference evidence="4" key="2">
    <citation type="journal article" date="2023" name="Proc. Natl. Acad. Sci. U.S.A.">
        <title>A global phylogenomic analysis of the shiitake genus Lentinula.</title>
        <authorList>
            <person name="Sierra-Patev S."/>
            <person name="Min B."/>
            <person name="Naranjo-Ortiz M."/>
            <person name="Looney B."/>
            <person name="Konkel Z."/>
            <person name="Slot J.C."/>
            <person name="Sakamoto Y."/>
            <person name="Steenwyk J.L."/>
            <person name="Rokas A."/>
            <person name="Carro J."/>
            <person name="Camarero S."/>
            <person name="Ferreira P."/>
            <person name="Molpeceres G."/>
            <person name="Ruiz-Duenas F.J."/>
            <person name="Serrano A."/>
            <person name="Henrissat B."/>
            <person name="Drula E."/>
            <person name="Hughes K.W."/>
            <person name="Mata J.L."/>
            <person name="Ishikawa N.K."/>
            <person name="Vargas-Isla R."/>
            <person name="Ushijima S."/>
            <person name="Smith C.A."/>
            <person name="Donoghue J."/>
            <person name="Ahrendt S."/>
            <person name="Andreopoulos W."/>
            <person name="He G."/>
            <person name="LaButti K."/>
            <person name="Lipzen A."/>
            <person name="Ng V."/>
            <person name="Riley R."/>
            <person name="Sandor L."/>
            <person name="Barry K."/>
            <person name="Martinez A.T."/>
            <person name="Xiao Y."/>
            <person name="Gibbons J.G."/>
            <person name="Terashima K."/>
            <person name="Grigoriev I.V."/>
            <person name="Hibbett D."/>
        </authorList>
    </citation>
    <scope>NUCLEOTIDE SEQUENCE</scope>
    <source>
        <strain evidence="4">Sp2 HRB7682 ss15</strain>
    </source>
</reference>
<evidence type="ECO:0000256" key="2">
    <source>
        <dbReference type="SAM" id="MobiDB-lite"/>
    </source>
</evidence>
<protein>
    <recommendedName>
        <fullName evidence="3">LysM domain-containing protein</fullName>
    </recommendedName>
</protein>
<proteinExistence type="predicted"/>
<keyword evidence="1" id="KW-0175">Coiled coil</keyword>
<reference evidence="4" key="1">
    <citation type="submission" date="2022-08" db="EMBL/GenBank/DDBJ databases">
        <authorList>
            <consortium name="DOE Joint Genome Institute"/>
            <person name="Min B."/>
            <person name="Riley R."/>
            <person name="Sierra-Patev S."/>
            <person name="Naranjo-Ortiz M."/>
            <person name="Looney B."/>
            <person name="Konkel Z."/>
            <person name="Slot J.C."/>
            <person name="Sakamoto Y."/>
            <person name="Steenwyk J.L."/>
            <person name="Rokas A."/>
            <person name="Carro J."/>
            <person name="Camarero S."/>
            <person name="Ferreira P."/>
            <person name="Molpeceres G."/>
            <person name="Ruiz-Duenas F.J."/>
            <person name="Serrano A."/>
            <person name="Henrissat B."/>
            <person name="Drula E."/>
            <person name="Hughes K.W."/>
            <person name="Mata J.L."/>
            <person name="Ishikawa N.K."/>
            <person name="Vargas-Isla R."/>
            <person name="Ushijima S."/>
            <person name="Smith C.A."/>
            <person name="Ahrendt S."/>
            <person name="Andreopoulos W."/>
            <person name="He G."/>
            <person name="Labutti K."/>
            <person name="Lipzen A."/>
            <person name="Ng V."/>
            <person name="Sandor L."/>
            <person name="Barry K."/>
            <person name="Martinez A.T."/>
            <person name="Xiao Y."/>
            <person name="Gibbons J.G."/>
            <person name="Terashima K."/>
            <person name="Hibbett D.S."/>
            <person name="Grigoriev I.V."/>
        </authorList>
    </citation>
    <scope>NUCLEOTIDE SEQUENCE</scope>
    <source>
        <strain evidence="4">Sp2 HRB7682 ss15</strain>
    </source>
</reference>
<sequence length="337" mass="37305">MSILAGDSNLSLCLACSSSLPPRSHDPIFTTQCCKKPICYSCVSGNPRLARYNPCLACLGGVQAVGLRRHGGRQQPFVPPEKININGAVRDEDTFVLGEDDEDDEDLSGEGTPPPPYPEQTSSKSSSPPAQADGQPTPQSISSAEITTKLNSSNYHNSSQYYIQRGDTVHGIALRFGVDGRELCRLNKLPPSTLSTTPHVLHTRTVLTLPAFARLKDQNGHSLLYSPSDDAEETLRAVRRARERAEKHLQIVTKEVDWRVAKAYIALAEDEAVEDSGMQYDLKKKELGTVSQFRNAVGGQASNLELRALDMYFEDDEWEVRARRERRTNKLSYFPPS</sequence>
<accession>A0A9W9B0X0</accession>
<dbReference type="AlphaFoldDB" id="A0A9W9B0X0"/>
<feature type="region of interest" description="Disordered" evidence="2">
    <location>
        <begin position="99"/>
        <end position="141"/>
    </location>
</feature>